<dbReference type="Proteomes" id="UP000192132">
    <property type="component" value="Unassembled WGS sequence"/>
</dbReference>
<dbReference type="SUPFAM" id="SSF51905">
    <property type="entry name" value="FAD/NAD(P)-binding domain"/>
    <property type="match status" value="2"/>
</dbReference>
<accession>A0A1S8D064</accession>
<dbReference type="InterPro" id="IPR036188">
    <property type="entry name" value="FAD/NAD-bd_sf"/>
</dbReference>
<dbReference type="AlphaFoldDB" id="A0A1S8D064"/>
<name>A0A1S8D064_9GAMM</name>
<protein>
    <recommendedName>
        <fullName evidence="6">4-hydroxyacetophenone monooxygenase</fullName>
    </recommendedName>
</protein>
<comment type="caution">
    <text evidence="4">The sequence shown here is derived from an EMBL/GenBank/DDBJ whole genome shotgun (WGS) entry which is preliminary data.</text>
</comment>
<reference evidence="4 5" key="1">
    <citation type="submission" date="2016-10" db="EMBL/GenBank/DDBJ databases">
        <title>Draft Genome sequence of Alkanindiges sp. strain H1.</title>
        <authorList>
            <person name="Subhash Y."/>
            <person name="Lee S."/>
        </authorList>
    </citation>
    <scope>NUCLEOTIDE SEQUENCE [LARGE SCALE GENOMIC DNA]</scope>
    <source>
        <strain evidence="4 5">H1</strain>
    </source>
</reference>
<keyword evidence="1" id="KW-0285">Flavoprotein</keyword>
<dbReference type="GO" id="GO:0050660">
    <property type="term" value="F:flavin adenine dinucleotide binding"/>
    <property type="evidence" value="ECO:0007669"/>
    <property type="project" value="InterPro"/>
</dbReference>
<gene>
    <name evidence="4" type="ORF">BKE30_00080</name>
</gene>
<evidence type="ECO:0000256" key="2">
    <source>
        <dbReference type="ARBA" id="ARBA00022827"/>
    </source>
</evidence>
<evidence type="ECO:0000256" key="1">
    <source>
        <dbReference type="ARBA" id="ARBA00022630"/>
    </source>
</evidence>
<dbReference type="GO" id="GO:0050661">
    <property type="term" value="F:NADP binding"/>
    <property type="evidence" value="ECO:0007669"/>
    <property type="project" value="InterPro"/>
</dbReference>
<dbReference type="Gene3D" id="3.50.50.60">
    <property type="entry name" value="FAD/NAD(P)-binding domain"/>
    <property type="match status" value="2"/>
</dbReference>
<dbReference type="GO" id="GO:0004499">
    <property type="term" value="F:N,N-dimethylaniline monooxygenase activity"/>
    <property type="evidence" value="ECO:0007669"/>
    <property type="project" value="InterPro"/>
</dbReference>
<keyword evidence="3" id="KW-0560">Oxidoreductase</keyword>
<dbReference type="RefSeq" id="WP_076876637.1">
    <property type="nucleotide sequence ID" value="NZ_MLCN01000001.1"/>
</dbReference>
<keyword evidence="2" id="KW-0274">FAD</keyword>
<dbReference type="STRING" id="1907941.BKE30_00080"/>
<proteinExistence type="predicted"/>
<dbReference type="Pfam" id="PF00743">
    <property type="entry name" value="FMO-like"/>
    <property type="match status" value="1"/>
</dbReference>
<evidence type="ECO:0000313" key="4">
    <source>
        <dbReference type="EMBL" id="ONG42249.1"/>
    </source>
</evidence>
<dbReference type="EMBL" id="MLCN01000001">
    <property type="protein sequence ID" value="ONG42249.1"/>
    <property type="molecule type" value="Genomic_DNA"/>
</dbReference>
<dbReference type="InterPro" id="IPR020946">
    <property type="entry name" value="Flavin_mOase-like"/>
</dbReference>
<evidence type="ECO:0008006" key="6">
    <source>
        <dbReference type="Google" id="ProtNLM"/>
    </source>
</evidence>
<sequence>MSQPATQVLANTATGLDASVLIIGAGFSGMAMAIALQKAGVDFIMLEKGSDVGGTWRDNVYPGAACDVPSHMYCYSFEPNRWSRSFAAQPEIFDYTKNVAQKYQLYPHVRFNVEVTGAHYNDDNCTWQVDTASGQQFRARTVVSARGALHIPSYPNIKGLHDFKGVTMHSAKWDHSVDLQGKRIAVIGTGASAIQVVPEMAKVASELYVFQRTPAWVLPKADFAFKEETKDKYEKSLLARKWYRNKIYWILEASAAGFVIDPRIMKYGQKLAYKNLQRVKDETTRAALTPNYTMGCKRVLLSNNYYPAFNQDNVRLVGGGVTEITENSVKANGQDYPVDVIIYCTGFDVTNQANQFDITGKHGKSIQTHWKNGMHAYLGISSYDFPNAFFLLGPNTGLGHNSIIFMIESQASYIAQALKYMKKHKLNTLEVKQEAEDGFVREMQKQSDKSVWKSGCNSWYLDETGRNTTLWPSFTFMYWLKTRSFDPSRYTSEKKLPRLNPIKRLLAKV</sequence>
<evidence type="ECO:0000313" key="5">
    <source>
        <dbReference type="Proteomes" id="UP000192132"/>
    </source>
</evidence>
<dbReference type="InterPro" id="IPR051209">
    <property type="entry name" value="FAD-bind_Monooxygenase_sf"/>
</dbReference>
<keyword evidence="5" id="KW-1185">Reference proteome</keyword>
<dbReference type="OrthoDB" id="312624at2"/>
<organism evidence="4 5">
    <name type="scientific">Alkanindiges hydrocarboniclasticus</name>
    <dbReference type="NCBI Taxonomy" id="1907941"/>
    <lineage>
        <taxon>Bacteria</taxon>
        <taxon>Pseudomonadati</taxon>
        <taxon>Pseudomonadota</taxon>
        <taxon>Gammaproteobacteria</taxon>
        <taxon>Moraxellales</taxon>
        <taxon>Moraxellaceae</taxon>
        <taxon>Alkanindiges</taxon>
    </lineage>
</organism>
<evidence type="ECO:0000256" key="3">
    <source>
        <dbReference type="ARBA" id="ARBA00023002"/>
    </source>
</evidence>
<dbReference type="PANTHER" id="PTHR42877">
    <property type="entry name" value="L-ORNITHINE N(5)-MONOOXYGENASE-RELATED"/>
    <property type="match status" value="1"/>
</dbReference>
<dbReference type="PANTHER" id="PTHR42877:SF4">
    <property type="entry name" value="FAD_NAD(P)-BINDING DOMAIN-CONTAINING PROTEIN-RELATED"/>
    <property type="match status" value="1"/>
</dbReference>
<dbReference type="PRINTS" id="PR00469">
    <property type="entry name" value="PNDRDTASEII"/>
</dbReference>